<dbReference type="Proteomes" id="UP000284842">
    <property type="component" value="Unassembled WGS sequence"/>
</dbReference>
<evidence type="ECO:0000313" key="2">
    <source>
        <dbReference type="Proteomes" id="UP000284842"/>
    </source>
</evidence>
<dbReference type="Gene3D" id="3.80.10.10">
    <property type="entry name" value="Ribonuclease Inhibitor"/>
    <property type="match status" value="1"/>
</dbReference>
<protein>
    <recommendedName>
        <fullName evidence="3">F-box domain-containing protein</fullName>
    </recommendedName>
</protein>
<dbReference type="EMBL" id="NHTK01006054">
    <property type="protein sequence ID" value="PPQ65981.1"/>
    <property type="molecule type" value="Genomic_DNA"/>
</dbReference>
<dbReference type="AlphaFoldDB" id="A0A409VIA2"/>
<evidence type="ECO:0000313" key="1">
    <source>
        <dbReference type="EMBL" id="PPQ65981.1"/>
    </source>
</evidence>
<dbReference type="OrthoDB" id="2865224at2759"/>
<evidence type="ECO:0008006" key="3">
    <source>
        <dbReference type="Google" id="ProtNLM"/>
    </source>
</evidence>
<sequence length="636" mass="73979">MSVKNELGLEVAEFGPDHPTHSRVPWAEYEWHYSVPIYLPKAVIHHLESNIPLSKTEINLVKELQRIVQLQIILKRVKGIEGVDRLEKTSFAYDVMLSPFRRVTHDVIHEVASYFQPRKYFFHGDPDGPSFTSSFKHTPSMMARTSSMWRSTVRSMSALWRYIHVDGLGYLPHLREDTARRSRYLDWLVVRMKLFAELSKSQPLSIQLDWDPSDYRDYLLPNNGLQHILDRIIQWAPERLTKLIILTSDFGAVWRAIGQPRHPHNQLPSVETLMVLRSTSYRLHKSRISDTEFSNVLQMFPKLQHFWSADETKLDNNFLTQDSQALRDPTPFLSLTAAYFETYFSSEQAVGLLAMCPQLEWLSIPIRGIWDDGNTLPPRVVHTSLKEMHLMVERCKNNKAPLLQIFSKIRFQKLTLLSLDLDTEFMVIDSTSDQELQDRFHPRQFVDTFPSLQTLEVSTSERTHSKGWIEPFFDPRSIFPLLLSVPSIKVFSFASIARHLEHISSILQFIRQSDTSVLPNLESLYIGYRNRAEDIEEAYEDIEELWAPDCYASTDFGRLAHLKQRVRIVADCDYFDESPLLSLEEMLRTDYNLDITFEIINPIPPPGSRHPIITRCLISDIPHDASDLDWYTNTQF</sequence>
<gene>
    <name evidence="1" type="ORF">CVT24_011198</name>
</gene>
<reference evidence="1 2" key="1">
    <citation type="journal article" date="2018" name="Evol. Lett.">
        <title>Horizontal gene cluster transfer increased hallucinogenic mushroom diversity.</title>
        <authorList>
            <person name="Reynolds H.T."/>
            <person name="Vijayakumar V."/>
            <person name="Gluck-Thaler E."/>
            <person name="Korotkin H.B."/>
            <person name="Matheny P.B."/>
            <person name="Slot J.C."/>
        </authorList>
    </citation>
    <scope>NUCLEOTIDE SEQUENCE [LARGE SCALE GENOMIC DNA]</scope>
    <source>
        <strain evidence="1 2">2629</strain>
    </source>
</reference>
<dbReference type="InParanoid" id="A0A409VIA2"/>
<comment type="caution">
    <text evidence="1">The sequence shown here is derived from an EMBL/GenBank/DDBJ whole genome shotgun (WGS) entry which is preliminary data.</text>
</comment>
<accession>A0A409VIA2</accession>
<organism evidence="1 2">
    <name type="scientific">Panaeolus cyanescens</name>
    <dbReference type="NCBI Taxonomy" id="181874"/>
    <lineage>
        <taxon>Eukaryota</taxon>
        <taxon>Fungi</taxon>
        <taxon>Dikarya</taxon>
        <taxon>Basidiomycota</taxon>
        <taxon>Agaricomycotina</taxon>
        <taxon>Agaricomycetes</taxon>
        <taxon>Agaricomycetidae</taxon>
        <taxon>Agaricales</taxon>
        <taxon>Agaricineae</taxon>
        <taxon>Galeropsidaceae</taxon>
        <taxon>Panaeolus</taxon>
    </lineage>
</organism>
<proteinExistence type="predicted"/>
<keyword evidence="2" id="KW-1185">Reference proteome</keyword>
<name>A0A409VIA2_9AGAR</name>
<dbReference type="InterPro" id="IPR032675">
    <property type="entry name" value="LRR_dom_sf"/>
</dbReference>